<dbReference type="GO" id="GO:0009378">
    <property type="term" value="F:four-way junction helicase activity"/>
    <property type="evidence" value="ECO:0007669"/>
    <property type="project" value="InterPro"/>
</dbReference>
<dbReference type="EMBL" id="JABGBN010000006">
    <property type="protein sequence ID" value="NOL52131.1"/>
    <property type="molecule type" value="Genomic_DNA"/>
</dbReference>
<accession>A0A849P6A5</accession>
<evidence type="ECO:0000313" key="8">
    <source>
        <dbReference type="EMBL" id="NOL52131.1"/>
    </source>
</evidence>
<dbReference type="CDD" id="cd14332">
    <property type="entry name" value="UBA_RuvA_C"/>
    <property type="match status" value="1"/>
</dbReference>
<dbReference type="InterPro" id="IPR011114">
    <property type="entry name" value="RuvA_C"/>
</dbReference>
<dbReference type="GO" id="GO:0009379">
    <property type="term" value="C:Holliday junction helicase complex"/>
    <property type="evidence" value="ECO:0007669"/>
    <property type="project" value="InterPro"/>
</dbReference>
<dbReference type="GO" id="GO:0005524">
    <property type="term" value="F:ATP binding"/>
    <property type="evidence" value="ECO:0007669"/>
    <property type="project" value="InterPro"/>
</dbReference>
<comment type="domain">
    <text evidence="6">Has three domains with a flexible linker between the domains II and III and assumes an 'L' shape. Domain III is highly mobile and contacts RuvB.</text>
</comment>
<comment type="subunit">
    <text evidence="6">Homotetramer. Forms an RuvA(8)-RuvB(12)-Holliday junction (HJ) complex. HJ DNA is sandwiched between 2 RuvA tetramers; dsDNA enters through RuvA and exits via RuvB. An RuvB hexamer assembles on each DNA strand where it exits the tetramer. Each RuvB hexamer is contacted by two RuvA subunits (via domain III) on 2 adjacent RuvB subunits; this complex drives branch migration. In the full resolvosome a probable DNA-RuvA(4)-RuvB(12)-RuvC(2) complex forms which resolves the HJ.</text>
</comment>
<dbReference type="SMART" id="SM00278">
    <property type="entry name" value="HhH1"/>
    <property type="match status" value="2"/>
</dbReference>
<dbReference type="InterPro" id="IPR013849">
    <property type="entry name" value="DNA_helicase_Holl-junc_RuvA_I"/>
</dbReference>
<comment type="caution">
    <text evidence="8">The sequence shown here is derived from an EMBL/GenBank/DDBJ whole genome shotgun (WGS) entry which is preliminary data.</text>
</comment>
<sequence>MIGRINGTLIEKLPPTICVDVNGVGYDLEVPMSTLYDLPDIGGKVSLYTHLAVREDAHVLYGFLRADERLAFRTLIKVSGIGARTALAILSGMSSTELANAITQEDASLLVKIPGIGAKTAARLLLELKGKFTATTNTAEAQIPSAKSDILNALIALGYSEKESTNVVKNIAADVSVSDGIRQALQLLAK</sequence>
<keyword evidence="1 6" id="KW-0963">Cytoplasm</keyword>
<dbReference type="NCBIfam" id="TIGR00084">
    <property type="entry name" value="ruvA"/>
    <property type="match status" value="1"/>
</dbReference>
<dbReference type="GO" id="GO:0048476">
    <property type="term" value="C:Holliday junction resolvase complex"/>
    <property type="evidence" value="ECO:0007669"/>
    <property type="project" value="UniProtKB-UniRule"/>
</dbReference>
<dbReference type="GO" id="GO:0000400">
    <property type="term" value="F:four-way junction DNA binding"/>
    <property type="evidence" value="ECO:0007669"/>
    <property type="project" value="UniProtKB-UniRule"/>
</dbReference>
<dbReference type="InterPro" id="IPR010994">
    <property type="entry name" value="RuvA_2-like"/>
</dbReference>
<feature type="region of interest" description="Domain III" evidence="6">
    <location>
        <begin position="144"/>
        <end position="190"/>
    </location>
</feature>
<comment type="subcellular location">
    <subcellularLocation>
        <location evidence="6">Cytoplasm</location>
    </subcellularLocation>
</comment>
<dbReference type="Pfam" id="PF14520">
    <property type="entry name" value="HHH_5"/>
    <property type="match status" value="1"/>
</dbReference>
<keyword evidence="9" id="KW-1185">Reference proteome</keyword>
<evidence type="ECO:0000256" key="1">
    <source>
        <dbReference type="ARBA" id="ARBA00022490"/>
    </source>
</evidence>
<dbReference type="Pfam" id="PF07499">
    <property type="entry name" value="RuvA_C"/>
    <property type="match status" value="1"/>
</dbReference>
<evidence type="ECO:0000313" key="9">
    <source>
        <dbReference type="Proteomes" id="UP000537862"/>
    </source>
</evidence>
<keyword evidence="3 6" id="KW-0238">DNA-binding</keyword>
<evidence type="ECO:0000256" key="6">
    <source>
        <dbReference type="HAMAP-Rule" id="MF_00031"/>
    </source>
</evidence>
<reference evidence="8 9" key="1">
    <citation type="submission" date="2020-05" db="EMBL/GenBank/DDBJ databases">
        <authorList>
            <person name="Niu N."/>
        </authorList>
    </citation>
    <scope>NUCLEOTIDE SEQUENCE [LARGE SCALE GENOMIC DNA]</scope>
    <source>
        <strain evidence="8 9">3340-03</strain>
    </source>
</reference>
<feature type="domain" description="Helix-hairpin-helix DNA-binding motif class 1" evidence="7">
    <location>
        <begin position="108"/>
        <end position="127"/>
    </location>
</feature>
<dbReference type="InterPro" id="IPR036267">
    <property type="entry name" value="RuvA_C_sf"/>
</dbReference>
<keyword evidence="2 6" id="KW-0227">DNA damage</keyword>
<dbReference type="InterPro" id="IPR000085">
    <property type="entry name" value="RuvA"/>
</dbReference>
<feature type="domain" description="Helix-hairpin-helix DNA-binding motif class 1" evidence="7">
    <location>
        <begin position="73"/>
        <end position="92"/>
    </location>
</feature>
<dbReference type="SUPFAM" id="SSF50249">
    <property type="entry name" value="Nucleic acid-binding proteins"/>
    <property type="match status" value="1"/>
</dbReference>
<evidence type="ECO:0000259" key="7">
    <source>
        <dbReference type="SMART" id="SM00278"/>
    </source>
</evidence>
<feature type="region of interest" description="Domain I" evidence="6">
    <location>
        <begin position="1"/>
        <end position="64"/>
    </location>
</feature>
<dbReference type="SUPFAM" id="SSF46929">
    <property type="entry name" value="DNA helicase RuvA subunit, C-terminal domain"/>
    <property type="match status" value="1"/>
</dbReference>
<gene>
    <name evidence="6 8" type="primary">ruvA</name>
    <name evidence="8" type="ORF">HKX39_08140</name>
</gene>
<proteinExistence type="inferred from homology"/>
<protein>
    <recommendedName>
        <fullName evidence="6">Holliday junction branch migration complex subunit RuvA</fullName>
    </recommendedName>
</protein>
<evidence type="ECO:0000256" key="3">
    <source>
        <dbReference type="ARBA" id="ARBA00023125"/>
    </source>
</evidence>
<evidence type="ECO:0000256" key="5">
    <source>
        <dbReference type="ARBA" id="ARBA00023204"/>
    </source>
</evidence>
<dbReference type="Pfam" id="PF01330">
    <property type="entry name" value="RuvA_N"/>
    <property type="match status" value="1"/>
</dbReference>
<organism evidence="8 9">
    <name type="scientific">Pelistega suis</name>
    <dbReference type="NCBI Taxonomy" id="1631957"/>
    <lineage>
        <taxon>Bacteria</taxon>
        <taxon>Pseudomonadati</taxon>
        <taxon>Pseudomonadota</taxon>
        <taxon>Betaproteobacteria</taxon>
        <taxon>Burkholderiales</taxon>
        <taxon>Alcaligenaceae</taxon>
        <taxon>Pelistega</taxon>
    </lineage>
</organism>
<dbReference type="Gene3D" id="1.10.150.20">
    <property type="entry name" value="5' to 3' exonuclease, C-terminal subdomain"/>
    <property type="match status" value="1"/>
</dbReference>
<dbReference type="GO" id="GO:0006310">
    <property type="term" value="P:DNA recombination"/>
    <property type="evidence" value="ECO:0007669"/>
    <property type="project" value="UniProtKB-UniRule"/>
</dbReference>
<dbReference type="InterPro" id="IPR012340">
    <property type="entry name" value="NA-bd_OB-fold"/>
</dbReference>
<dbReference type="SUPFAM" id="SSF47781">
    <property type="entry name" value="RuvA domain 2-like"/>
    <property type="match status" value="1"/>
</dbReference>
<dbReference type="InterPro" id="IPR003583">
    <property type="entry name" value="Hlx-hairpin-Hlx_DNA-bd_motif"/>
</dbReference>
<dbReference type="Gene3D" id="1.10.8.10">
    <property type="entry name" value="DNA helicase RuvA subunit, C-terminal domain"/>
    <property type="match status" value="1"/>
</dbReference>
<keyword evidence="4 6" id="KW-0233">DNA recombination</keyword>
<evidence type="ECO:0000256" key="4">
    <source>
        <dbReference type="ARBA" id="ARBA00023172"/>
    </source>
</evidence>
<dbReference type="Gene3D" id="2.40.50.140">
    <property type="entry name" value="Nucleic acid-binding proteins"/>
    <property type="match status" value="1"/>
</dbReference>
<keyword evidence="5 6" id="KW-0234">DNA repair</keyword>
<comment type="similarity">
    <text evidence="6">Belongs to the RuvA family.</text>
</comment>
<dbReference type="HAMAP" id="MF_00031">
    <property type="entry name" value="DNA_HJ_migration_RuvA"/>
    <property type="match status" value="1"/>
</dbReference>
<dbReference type="GO" id="GO:0006281">
    <property type="term" value="P:DNA repair"/>
    <property type="evidence" value="ECO:0007669"/>
    <property type="project" value="UniProtKB-UniRule"/>
</dbReference>
<dbReference type="Proteomes" id="UP000537862">
    <property type="component" value="Unassembled WGS sequence"/>
</dbReference>
<name>A0A849P6A5_9BURK</name>
<dbReference type="AlphaFoldDB" id="A0A849P6A5"/>
<comment type="function">
    <text evidence="6">The RuvA-RuvB-RuvC complex processes Holliday junction (HJ) DNA during genetic recombination and DNA repair, while the RuvA-RuvB complex plays an important role in the rescue of blocked DNA replication forks via replication fork reversal (RFR). RuvA specifically binds to HJ cruciform DNA, conferring on it an open structure. The RuvB hexamer acts as an ATP-dependent pump, pulling dsDNA into and through the RuvAB complex. HJ branch migration allows RuvC to scan DNA until it finds its consensus sequence, where it cleaves and resolves the cruciform DNA.</text>
</comment>
<dbReference type="RefSeq" id="WP_171680823.1">
    <property type="nucleotide sequence ID" value="NZ_JABGBN010000006.1"/>
</dbReference>
<evidence type="ECO:0000256" key="2">
    <source>
        <dbReference type="ARBA" id="ARBA00022763"/>
    </source>
</evidence>
<dbReference type="GO" id="GO:0005737">
    <property type="term" value="C:cytoplasm"/>
    <property type="evidence" value="ECO:0007669"/>
    <property type="project" value="UniProtKB-SubCell"/>
</dbReference>
<comment type="caution">
    <text evidence="6">Lacks conserved residue(s) required for the propagation of feature annotation.</text>
</comment>